<dbReference type="PROSITE" id="PS50104">
    <property type="entry name" value="TIR"/>
    <property type="match status" value="1"/>
</dbReference>
<evidence type="ECO:0000256" key="1">
    <source>
        <dbReference type="ARBA" id="ARBA00023027"/>
    </source>
</evidence>
<evidence type="ECO:0000313" key="3">
    <source>
        <dbReference type="EMBL" id="CAK7351141.1"/>
    </source>
</evidence>
<dbReference type="InterPro" id="IPR032675">
    <property type="entry name" value="LRR_dom_sf"/>
</dbReference>
<keyword evidence="1" id="KW-0520">NAD</keyword>
<keyword evidence="4" id="KW-1185">Reference proteome</keyword>
<organism evidence="3 4">
    <name type="scientific">Dovyalis caffra</name>
    <dbReference type="NCBI Taxonomy" id="77055"/>
    <lineage>
        <taxon>Eukaryota</taxon>
        <taxon>Viridiplantae</taxon>
        <taxon>Streptophyta</taxon>
        <taxon>Embryophyta</taxon>
        <taxon>Tracheophyta</taxon>
        <taxon>Spermatophyta</taxon>
        <taxon>Magnoliopsida</taxon>
        <taxon>eudicotyledons</taxon>
        <taxon>Gunneridae</taxon>
        <taxon>Pentapetalae</taxon>
        <taxon>rosids</taxon>
        <taxon>fabids</taxon>
        <taxon>Malpighiales</taxon>
        <taxon>Salicaceae</taxon>
        <taxon>Flacourtieae</taxon>
        <taxon>Dovyalis</taxon>
    </lineage>
</organism>
<gene>
    <name evidence="3" type="ORF">DCAF_LOCUS23705</name>
</gene>
<dbReference type="PANTHER" id="PTHR11017:SF305">
    <property type="entry name" value="TMV RESISTANCE PROTEIN N-LIKE"/>
    <property type="match status" value="1"/>
</dbReference>
<dbReference type="GO" id="GO:0006952">
    <property type="term" value="P:defense response"/>
    <property type="evidence" value="ECO:0007669"/>
    <property type="project" value="InterPro"/>
</dbReference>
<dbReference type="PANTHER" id="PTHR11017">
    <property type="entry name" value="LEUCINE-RICH REPEAT-CONTAINING PROTEIN"/>
    <property type="match status" value="1"/>
</dbReference>
<evidence type="ECO:0000313" key="4">
    <source>
        <dbReference type="Proteomes" id="UP001314170"/>
    </source>
</evidence>
<dbReference type="SUPFAM" id="SSF52200">
    <property type="entry name" value="Toll/Interleukin receptor TIR domain"/>
    <property type="match status" value="1"/>
</dbReference>
<feature type="domain" description="TIR" evidence="2">
    <location>
        <begin position="21"/>
        <end position="187"/>
    </location>
</feature>
<dbReference type="SUPFAM" id="SSF52058">
    <property type="entry name" value="L domain-like"/>
    <property type="match status" value="1"/>
</dbReference>
<proteinExistence type="predicted"/>
<protein>
    <recommendedName>
        <fullName evidence="2">TIR domain-containing protein</fullName>
    </recommendedName>
</protein>
<reference evidence="3 4" key="1">
    <citation type="submission" date="2024-01" db="EMBL/GenBank/DDBJ databases">
        <authorList>
            <person name="Waweru B."/>
        </authorList>
    </citation>
    <scope>NUCLEOTIDE SEQUENCE [LARGE SCALE GENOMIC DNA]</scope>
</reference>
<dbReference type="Gene3D" id="3.40.50.10140">
    <property type="entry name" value="Toll/interleukin-1 receptor homology (TIR) domain"/>
    <property type="match status" value="1"/>
</dbReference>
<comment type="caution">
    <text evidence="3">The sequence shown here is derived from an EMBL/GenBank/DDBJ whole genome shotgun (WGS) entry which is preliminary data.</text>
</comment>
<dbReference type="FunFam" id="3.40.50.10140:FF:000007">
    <property type="entry name" value="Disease resistance protein (TIR-NBS-LRR class)"/>
    <property type="match status" value="1"/>
</dbReference>
<accession>A0AAV1SKH7</accession>
<dbReference type="InterPro" id="IPR000157">
    <property type="entry name" value="TIR_dom"/>
</dbReference>
<evidence type="ECO:0000259" key="2">
    <source>
        <dbReference type="PROSITE" id="PS50104"/>
    </source>
</evidence>
<name>A0AAV1SKH7_9ROSI</name>
<dbReference type="GO" id="GO:0007165">
    <property type="term" value="P:signal transduction"/>
    <property type="evidence" value="ECO:0007669"/>
    <property type="project" value="InterPro"/>
</dbReference>
<sequence>MPKRKRCTNLRSIIASPFSPCKNQVFLSFRGKDTRKNFTDHLYAALVQAGIHTFRDDDAIRRGENIDLEIEKAIQESKLSIIVFSKDYASSRWCLDELVMIMERRRTAGCIVLPVFYDVDPSQVGEQTGSFAKAFVEHEKHFKDQMKRVNGWRIALKGVADLAGMILGDGYEAQFVQSIVENVSKKLHPLIFHVPLHFIGRDSLINCLNSWLQDESHGAAIAIVCGIGGVDGCSNLDGLNMELEQLQQRWLLQSDGVAANTSNIAAMALKLFFGSWFSTRKKSRFTTFPLPCSLVELNLDGTPIRSLPESIKGLSTLNYLNLRKCQMLETLPELPSNLLFVDVSSCYSLQRVTNLIDIIIQEDCDQLVQVQDLIKLELIQKFDLHMLRIVETVCLQIKPSSFQITLKDDIFIVLLQGYEFLCFYEEEDEWLLQSEFQELSFKISSPSEHQICGFNFFISCFALSEFSSIPTIDVDIKNNTKGKSMVFSPNHVLRTSGVYGKFLILSHWKCGGEFDNGDEVSVSVHTYEPSIQIDMFGVRIMYEEEGNNHNIQSNNELVTAYSSSANNEVVIAHNGSSSWDNQGFGAGDVAKASTSKLVELEVRASDTMQEDTSVEPVE</sequence>
<dbReference type="InterPro" id="IPR035897">
    <property type="entry name" value="Toll_tir_struct_dom_sf"/>
</dbReference>
<dbReference type="Gene3D" id="3.80.10.10">
    <property type="entry name" value="Ribonuclease Inhibitor"/>
    <property type="match status" value="1"/>
</dbReference>
<dbReference type="InterPro" id="IPR044974">
    <property type="entry name" value="Disease_R_plants"/>
</dbReference>
<dbReference type="EMBL" id="CAWUPB010001184">
    <property type="protein sequence ID" value="CAK7351141.1"/>
    <property type="molecule type" value="Genomic_DNA"/>
</dbReference>
<dbReference type="Pfam" id="PF01582">
    <property type="entry name" value="TIR"/>
    <property type="match status" value="1"/>
</dbReference>
<dbReference type="AlphaFoldDB" id="A0AAV1SKH7"/>
<dbReference type="SMART" id="SM00255">
    <property type="entry name" value="TIR"/>
    <property type="match status" value="1"/>
</dbReference>
<dbReference type="Proteomes" id="UP001314170">
    <property type="component" value="Unassembled WGS sequence"/>
</dbReference>